<sequence length="430" mass="49086">MSSYRVHFNLRPHQLAAYEAETRFECRVWHRRAGKTFHTMGRMLARALQTGRSDWQGFYLAPTRVQAKNIAWSYLTRWVRPLGVQPNESELKVVLPNGAKIQLLGGEQYDSLRGLYMDDVTLDEAALIPSAAWTQVISPALADRKGRATFMGTPMGRMNLLFDMWEECGLGEDPEFSRSLLTYQDTNILDPKEIARMRRTMIEAEFNQELLCSWDAAMPGSYWGRAMAKADAEGRVTSVKYDHQLPVYVALDLGISQGAMPCVYFQLAGTEIRIIDHETFEGTSIPDLVKHWQKKPYPIATVLLPHDRKVRELGTGKTREETFRSLGCTVRAVPDVGLDEGISQVERAIPNMWFDRDNTKMLREAMVAFRSEYDEVKRVHRLTPVHDWARHIADAVRYMVVGRPGTSFQKQNRNTRASSRDHSRYGGLVA</sequence>
<feature type="compositionally biased region" description="Polar residues" evidence="1">
    <location>
        <begin position="406"/>
        <end position="417"/>
    </location>
</feature>
<evidence type="ECO:0000313" key="3">
    <source>
        <dbReference type="Proteomes" id="UP000318483"/>
    </source>
</evidence>
<organism evidence="2 3">
    <name type="scientific">Qingshengfaniella alkalisoli</name>
    <dbReference type="NCBI Taxonomy" id="2599296"/>
    <lineage>
        <taxon>Bacteria</taxon>
        <taxon>Pseudomonadati</taxon>
        <taxon>Pseudomonadota</taxon>
        <taxon>Alphaproteobacteria</taxon>
        <taxon>Rhodobacterales</taxon>
        <taxon>Paracoccaceae</taxon>
        <taxon>Qingshengfaniella</taxon>
    </lineage>
</organism>
<dbReference type="EMBL" id="CP042261">
    <property type="protein sequence ID" value="QDY70120.1"/>
    <property type="molecule type" value="Genomic_DNA"/>
</dbReference>
<evidence type="ECO:0000256" key="1">
    <source>
        <dbReference type="SAM" id="MobiDB-lite"/>
    </source>
</evidence>
<reference evidence="2 3" key="1">
    <citation type="submission" date="2019-07" db="EMBL/GenBank/DDBJ databases">
        <title>Litoreibacter alkalisoli sp. nov., isolated from saline-alkaline soil.</title>
        <authorList>
            <person name="Wang S."/>
            <person name="Xu L."/>
            <person name="Xing Y.-T."/>
            <person name="Sun J.-Q."/>
        </authorList>
    </citation>
    <scope>NUCLEOTIDE SEQUENCE [LARGE SCALE GENOMIC DNA]</scope>
    <source>
        <strain evidence="2 3">LN3S51</strain>
    </source>
</reference>
<dbReference type="Gene3D" id="3.40.50.300">
    <property type="entry name" value="P-loop containing nucleotide triphosphate hydrolases"/>
    <property type="match status" value="1"/>
</dbReference>
<dbReference type="OrthoDB" id="479677at2"/>
<dbReference type="KEGG" id="lit:FPZ52_11140"/>
<dbReference type="AlphaFoldDB" id="A0A5B8J712"/>
<dbReference type="InterPro" id="IPR027417">
    <property type="entry name" value="P-loop_NTPase"/>
</dbReference>
<dbReference type="Pfam" id="PF03237">
    <property type="entry name" value="Terminase_6N"/>
    <property type="match status" value="1"/>
</dbReference>
<evidence type="ECO:0000313" key="2">
    <source>
        <dbReference type="EMBL" id="QDY70120.1"/>
    </source>
</evidence>
<gene>
    <name evidence="2" type="ORF">FPZ52_11140</name>
</gene>
<dbReference type="Proteomes" id="UP000318483">
    <property type="component" value="Chromosome"/>
</dbReference>
<proteinExistence type="predicted"/>
<accession>A0A5B8J712</accession>
<keyword evidence="3" id="KW-1185">Reference proteome</keyword>
<name>A0A5B8J712_9RHOB</name>
<dbReference type="RefSeq" id="WP_146365513.1">
    <property type="nucleotide sequence ID" value="NZ_CP042261.1"/>
</dbReference>
<protein>
    <submittedName>
        <fullName evidence="2">Uncharacterized protein</fullName>
    </submittedName>
</protein>
<feature type="region of interest" description="Disordered" evidence="1">
    <location>
        <begin position="406"/>
        <end position="430"/>
    </location>
</feature>
<dbReference type="Gene3D" id="3.30.420.280">
    <property type="match status" value="1"/>
</dbReference>